<feature type="chain" id="PRO_5011788197" description="Lipoprotein" evidence="1">
    <location>
        <begin position="18"/>
        <end position="156"/>
    </location>
</feature>
<dbReference type="OrthoDB" id="880459at2"/>
<evidence type="ECO:0008006" key="4">
    <source>
        <dbReference type="Google" id="ProtNLM"/>
    </source>
</evidence>
<feature type="signal peptide" evidence="1">
    <location>
        <begin position="1"/>
        <end position="17"/>
    </location>
</feature>
<sequence>MKTITILLFTIILNACGASTEASKAAALTDTQAKMEQSEDLSLEYEAVTRGTYKNITIKNRMVSWVNERNAKPQVVSLDDKQWESLVTLVNAVDLTSIPKLEAPSKAHQYDGAPIGSLTVSKNGETYKTQAFDAGNPHADLVEVIEQMMALTNGKK</sequence>
<keyword evidence="3" id="KW-1185">Reference proteome</keyword>
<evidence type="ECO:0000313" key="3">
    <source>
        <dbReference type="Proteomes" id="UP000198846"/>
    </source>
</evidence>
<reference evidence="2 3" key="1">
    <citation type="submission" date="2016-10" db="EMBL/GenBank/DDBJ databases">
        <authorList>
            <person name="de Groot N.N."/>
        </authorList>
    </citation>
    <scope>NUCLEOTIDE SEQUENCE [LARGE SCALE GENOMIC DNA]</scope>
    <source>
        <strain evidence="2 3">DSM 23842</strain>
    </source>
</reference>
<protein>
    <recommendedName>
        <fullName evidence="4">Lipoprotein</fullName>
    </recommendedName>
</protein>
<dbReference type="RefSeq" id="WP_092131465.1">
    <property type="nucleotide sequence ID" value="NZ_FNQK01000002.1"/>
</dbReference>
<dbReference type="AlphaFoldDB" id="A0A1H3VUM2"/>
<evidence type="ECO:0000313" key="2">
    <source>
        <dbReference type="EMBL" id="SDZ78391.1"/>
    </source>
</evidence>
<keyword evidence="1" id="KW-0732">Signal</keyword>
<name>A0A1H3VUM2_BIZPA</name>
<proteinExistence type="predicted"/>
<evidence type="ECO:0000256" key="1">
    <source>
        <dbReference type="SAM" id="SignalP"/>
    </source>
</evidence>
<dbReference type="STRING" id="283786.SAMN04487990_10241"/>
<accession>A0A1H3VUM2</accession>
<dbReference type="EMBL" id="FNQK01000002">
    <property type="protein sequence ID" value="SDZ78391.1"/>
    <property type="molecule type" value="Genomic_DNA"/>
</dbReference>
<organism evidence="2 3">
    <name type="scientific">Bizionia paragorgiae</name>
    <dbReference type="NCBI Taxonomy" id="283786"/>
    <lineage>
        <taxon>Bacteria</taxon>
        <taxon>Pseudomonadati</taxon>
        <taxon>Bacteroidota</taxon>
        <taxon>Flavobacteriia</taxon>
        <taxon>Flavobacteriales</taxon>
        <taxon>Flavobacteriaceae</taxon>
        <taxon>Bizionia</taxon>
    </lineage>
</organism>
<gene>
    <name evidence="2" type="ORF">SAMN04487990_10241</name>
</gene>
<dbReference type="Proteomes" id="UP000198846">
    <property type="component" value="Unassembled WGS sequence"/>
</dbReference>